<gene>
    <name evidence="3" type="ORF">RDWZM_002095</name>
</gene>
<dbReference type="InterPro" id="IPR026094">
    <property type="entry name" value="GPS2"/>
</dbReference>
<dbReference type="Proteomes" id="UP001142055">
    <property type="component" value="Chromosome 1"/>
</dbReference>
<feature type="coiled-coil region" evidence="1">
    <location>
        <begin position="44"/>
        <end position="106"/>
    </location>
</feature>
<evidence type="ECO:0000256" key="1">
    <source>
        <dbReference type="SAM" id="Coils"/>
    </source>
</evidence>
<dbReference type="EMBL" id="JAPWDV010000001">
    <property type="protein sequence ID" value="KAJ6223550.1"/>
    <property type="molecule type" value="Genomic_DNA"/>
</dbReference>
<reference evidence="3" key="1">
    <citation type="submission" date="2022-12" db="EMBL/GenBank/DDBJ databases">
        <title>Genome assemblies of Blomia tropicalis.</title>
        <authorList>
            <person name="Cui Y."/>
        </authorList>
    </citation>
    <scope>NUCLEOTIDE SEQUENCE</scope>
    <source>
        <tissue evidence="3">Adult mites</tissue>
    </source>
</reference>
<accession>A0A9Q0MHA9</accession>
<dbReference type="AlphaFoldDB" id="A0A9Q0MHA9"/>
<sequence>MGSLSIIDKAQKHSHLRHFVVQTRTFQIEKARNVDMYENLSIYIKRQNEKKKQEMEMSAELRRARREKELKHKRDKSTLGEIKEEIERERKNLDHLLEEKHRLFVEFKKVLGDDEKRKNLQMAKEVAAYSNLQNITFGPPQPPATNATVNVTMPKPSYPEPNTTASNVTSNSTILPSSLHHLQPIQSMFFAQQQQQQQHGAQINTSSANSITIPASHAPSPPSQSSAINHHRLNNERIPTPTTFASSPKHTLSQQQQQQSSPLIYAKPMLPHPTTPLAMTSISSSSSSPSMISTMSSSSSPQFANDRHRLYKRSHDQMGQSPPVSLSMPTSSVLSALSGQSTSAINTQPSHLHYLPPNYKPQMNPMQPAPFGQHVMPNLEVIQNHPAFYQQLFPYHGANSYLNPNQK</sequence>
<organism evidence="3 4">
    <name type="scientific">Blomia tropicalis</name>
    <name type="common">Mite</name>
    <dbReference type="NCBI Taxonomy" id="40697"/>
    <lineage>
        <taxon>Eukaryota</taxon>
        <taxon>Metazoa</taxon>
        <taxon>Ecdysozoa</taxon>
        <taxon>Arthropoda</taxon>
        <taxon>Chelicerata</taxon>
        <taxon>Arachnida</taxon>
        <taxon>Acari</taxon>
        <taxon>Acariformes</taxon>
        <taxon>Sarcoptiformes</taxon>
        <taxon>Astigmata</taxon>
        <taxon>Glycyphagoidea</taxon>
        <taxon>Echimyopodidae</taxon>
        <taxon>Blomia</taxon>
    </lineage>
</organism>
<comment type="caution">
    <text evidence="3">The sequence shown here is derived from an EMBL/GenBank/DDBJ whole genome shotgun (WGS) entry which is preliminary data.</text>
</comment>
<proteinExistence type="predicted"/>
<feature type="compositionally biased region" description="Polar residues" evidence="2">
    <location>
        <begin position="317"/>
        <end position="350"/>
    </location>
</feature>
<feature type="compositionally biased region" description="Polar residues" evidence="2">
    <location>
        <begin position="240"/>
        <end position="252"/>
    </location>
</feature>
<protein>
    <submittedName>
        <fullName evidence="3">Uncharacterized protein</fullName>
    </submittedName>
</protein>
<dbReference type="PANTHER" id="PTHR22654">
    <property type="entry name" value="G PROTEIN PATHWAY SUPPRESSOR 2"/>
    <property type="match status" value="1"/>
</dbReference>
<evidence type="ECO:0000313" key="3">
    <source>
        <dbReference type="EMBL" id="KAJ6223550.1"/>
    </source>
</evidence>
<dbReference type="Pfam" id="PF15991">
    <property type="entry name" value="G_path_suppress"/>
    <property type="match status" value="1"/>
</dbReference>
<dbReference type="PANTHER" id="PTHR22654:SF2">
    <property type="entry name" value="G PROTEIN PATHWAY SUPPRESSOR 2"/>
    <property type="match status" value="1"/>
</dbReference>
<dbReference type="GO" id="GO:0006357">
    <property type="term" value="P:regulation of transcription by RNA polymerase II"/>
    <property type="evidence" value="ECO:0007669"/>
    <property type="project" value="TreeGrafter"/>
</dbReference>
<keyword evidence="1" id="KW-0175">Coiled coil</keyword>
<feature type="compositionally biased region" description="Low complexity" evidence="2">
    <location>
        <begin position="280"/>
        <end position="301"/>
    </location>
</feature>
<name>A0A9Q0MHA9_BLOTA</name>
<evidence type="ECO:0000256" key="2">
    <source>
        <dbReference type="SAM" id="MobiDB-lite"/>
    </source>
</evidence>
<dbReference type="GO" id="GO:0003712">
    <property type="term" value="F:transcription coregulator activity"/>
    <property type="evidence" value="ECO:0007669"/>
    <property type="project" value="TreeGrafter"/>
</dbReference>
<evidence type="ECO:0000313" key="4">
    <source>
        <dbReference type="Proteomes" id="UP001142055"/>
    </source>
</evidence>
<feature type="compositionally biased region" description="Basic and acidic residues" evidence="2">
    <location>
        <begin position="305"/>
        <end position="316"/>
    </location>
</feature>
<feature type="region of interest" description="Disordered" evidence="2">
    <location>
        <begin position="237"/>
        <end position="358"/>
    </location>
</feature>
<keyword evidence="4" id="KW-1185">Reference proteome</keyword>
<dbReference type="GO" id="GO:0005667">
    <property type="term" value="C:transcription regulator complex"/>
    <property type="evidence" value="ECO:0007669"/>
    <property type="project" value="TreeGrafter"/>
</dbReference>